<evidence type="ECO:0000313" key="2">
    <source>
        <dbReference type="EMBL" id="GEU80671.1"/>
    </source>
</evidence>
<protein>
    <submittedName>
        <fullName evidence="2">Uncharacterized protein</fullName>
    </submittedName>
</protein>
<feature type="compositionally biased region" description="Acidic residues" evidence="1">
    <location>
        <begin position="216"/>
        <end position="229"/>
    </location>
</feature>
<proteinExistence type="predicted"/>
<feature type="compositionally biased region" description="Basic and acidic residues" evidence="1">
    <location>
        <begin position="200"/>
        <end position="215"/>
    </location>
</feature>
<organism evidence="2">
    <name type="scientific">Tanacetum cinerariifolium</name>
    <name type="common">Dalmatian daisy</name>
    <name type="synonym">Chrysanthemum cinerariifolium</name>
    <dbReference type="NCBI Taxonomy" id="118510"/>
    <lineage>
        <taxon>Eukaryota</taxon>
        <taxon>Viridiplantae</taxon>
        <taxon>Streptophyta</taxon>
        <taxon>Embryophyta</taxon>
        <taxon>Tracheophyta</taxon>
        <taxon>Spermatophyta</taxon>
        <taxon>Magnoliopsida</taxon>
        <taxon>eudicotyledons</taxon>
        <taxon>Gunneridae</taxon>
        <taxon>Pentapetalae</taxon>
        <taxon>asterids</taxon>
        <taxon>campanulids</taxon>
        <taxon>Asterales</taxon>
        <taxon>Asteraceae</taxon>
        <taxon>Asteroideae</taxon>
        <taxon>Anthemideae</taxon>
        <taxon>Anthemidinae</taxon>
        <taxon>Tanacetum</taxon>
    </lineage>
</organism>
<comment type="caution">
    <text evidence="2">The sequence shown here is derived from an EMBL/GenBank/DDBJ whole genome shotgun (WGS) entry which is preliminary data.</text>
</comment>
<accession>A0A6L2N370</accession>
<dbReference type="EMBL" id="BKCJ010008122">
    <property type="protein sequence ID" value="GEU80671.1"/>
    <property type="molecule type" value="Genomic_DNA"/>
</dbReference>
<name>A0A6L2N370_TANCI</name>
<feature type="region of interest" description="Disordered" evidence="1">
    <location>
        <begin position="193"/>
        <end position="236"/>
    </location>
</feature>
<reference evidence="2" key="1">
    <citation type="journal article" date="2019" name="Sci. Rep.">
        <title>Draft genome of Tanacetum cinerariifolium, the natural source of mosquito coil.</title>
        <authorList>
            <person name="Yamashiro T."/>
            <person name="Shiraishi A."/>
            <person name="Satake H."/>
            <person name="Nakayama K."/>
        </authorList>
    </citation>
    <scope>NUCLEOTIDE SEQUENCE</scope>
</reference>
<sequence length="344" mass="37661">MDVPSYVIVLHDVLRALVDMLLTDGAQSSRVPIPLSDNPYRAVRQSHLVDTNTDSGPLEDLRETKIPQPLPSAPSLIPPSDDLYLIVRHTHTPATIDTKFEPEEVPSETEEFEASRPSDTRITSLHCTAPSYSTTPTTRLAVRTQSTLSLCMSGRIAEASALSLSSFLKRYRSSYETPSPSSSLTLPIQKRYQGTSELVEDTKDEILNSNTKREGSEDEGPGSEDEGPGSEDGGHGLEDEVIEQLMAQSDTNLKMAKLLTFTLKFLDFRTPLAFTAIFVIMGVLHEGLGLEEEEEEATPKGQRQAVSVVVDTITDEPLGLGYEALRRRELALGEGSIPSTFEIG</sequence>
<dbReference type="AlphaFoldDB" id="A0A6L2N370"/>
<gene>
    <name evidence="2" type="ORF">Tci_052649</name>
</gene>
<evidence type="ECO:0000256" key="1">
    <source>
        <dbReference type="SAM" id="MobiDB-lite"/>
    </source>
</evidence>